<dbReference type="RefSeq" id="WP_090238148.1">
    <property type="nucleotide sequence ID" value="NZ_FNHW01000004.1"/>
</dbReference>
<name>A0A1H0B834_9BACL</name>
<dbReference type="PANTHER" id="PTHR43798:SF31">
    <property type="entry name" value="AB HYDROLASE SUPERFAMILY PROTEIN YCLE"/>
    <property type="match status" value="1"/>
</dbReference>
<proteinExistence type="predicted"/>
<dbReference type="GO" id="GO:0016787">
    <property type="term" value="F:hydrolase activity"/>
    <property type="evidence" value="ECO:0007669"/>
    <property type="project" value="UniProtKB-KW"/>
</dbReference>
<dbReference type="InterPro" id="IPR000073">
    <property type="entry name" value="AB_hydrolase_1"/>
</dbReference>
<accession>A0A1H0B834</accession>
<dbReference type="GO" id="GO:0016020">
    <property type="term" value="C:membrane"/>
    <property type="evidence" value="ECO:0007669"/>
    <property type="project" value="TreeGrafter"/>
</dbReference>
<dbReference type="PRINTS" id="PR00111">
    <property type="entry name" value="ABHYDROLASE"/>
</dbReference>
<dbReference type="OrthoDB" id="9805423at2"/>
<dbReference type="Proteomes" id="UP000199544">
    <property type="component" value="Unassembled WGS sequence"/>
</dbReference>
<dbReference type="STRING" id="459525.SAMN04488137_4393"/>
<gene>
    <name evidence="3" type="ORF">SAMN04488137_4393</name>
</gene>
<dbReference type="AlphaFoldDB" id="A0A1H0B834"/>
<evidence type="ECO:0000313" key="4">
    <source>
        <dbReference type="Proteomes" id="UP000199544"/>
    </source>
</evidence>
<evidence type="ECO:0000259" key="2">
    <source>
        <dbReference type="Pfam" id="PF00561"/>
    </source>
</evidence>
<dbReference type="InterPro" id="IPR029058">
    <property type="entry name" value="AB_hydrolase_fold"/>
</dbReference>
<dbReference type="EMBL" id="FNHW01000004">
    <property type="protein sequence ID" value="SDN41742.1"/>
    <property type="molecule type" value="Genomic_DNA"/>
</dbReference>
<keyword evidence="1" id="KW-0378">Hydrolase</keyword>
<dbReference type="SUPFAM" id="SSF53474">
    <property type="entry name" value="alpha/beta-Hydrolases"/>
    <property type="match status" value="1"/>
</dbReference>
<keyword evidence="4" id="KW-1185">Reference proteome</keyword>
<reference evidence="4" key="1">
    <citation type="submission" date="2016-10" db="EMBL/GenBank/DDBJ databases">
        <authorList>
            <person name="Varghese N."/>
            <person name="Submissions S."/>
        </authorList>
    </citation>
    <scope>NUCLEOTIDE SEQUENCE [LARGE SCALE GENOMIC DNA]</scope>
    <source>
        <strain evidence="4">CGMCC 1.6854</strain>
    </source>
</reference>
<protein>
    <submittedName>
        <fullName evidence="3">Pimeloyl-ACP methyl ester carboxylesterase</fullName>
    </submittedName>
</protein>
<organism evidence="3 4">
    <name type="scientific">Fictibacillus solisalsi</name>
    <dbReference type="NCBI Taxonomy" id="459525"/>
    <lineage>
        <taxon>Bacteria</taxon>
        <taxon>Bacillati</taxon>
        <taxon>Bacillota</taxon>
        <taxon>Bacilli</taxon>
        <taxon>Bacillales</taxon>
        <taxon>Fictibacillaceae</taxon>
        <taxon>Fictibacillus</taxon>
    </lineage>
</organism>
<dbReference type="Gene3D" id="3.40.50.1820">
    <property type="entry name" value="alpha/beta hydrolase"/>
    <property type="match status" value="1"/>
</dbReference>
<sequence length="251" mass="28581">MEQRVCTFYEDSGSGQPVVFIHPPALTSRIFTYQHQFLSTSSRVITYDLRGHGNTPSPSDVVSIPLLAEDLLALMDQCGVEKAVICGYSAGGSIAQEFALRYPERVKGLVLSGGFPQVASWLLQKEFRLGIYLAEHHPGVLVNGLSWTHQVTSQDGREIKAECKKGSPKLWRRLYEESLHYSCTKRLPHLKMPLLLFYGSRSFYFLPFRKVYQKLVPHVKTIIVPGAFHQIPVKQHQYFNSELSRWLTEIK</sequence>
<dbReference type="InterPro" id="IPR050266">
    <property type="entry name" value="AB_hydrolase_sf"/>
</dbReference>
<evidence type="ECO:0000313" key="3">
    <source>
        <dbReference type="EMBL" id="SDN41742.1"/>
    </source>
</evidence>
<dbReference type="PANTHER" id="PTHR43798">
    <property type="entry name" value="MONOACYLGLYCEROL LIPASE"/>
    <property type="match status" value="1"/>
</dbReference>
<feature type="domain" description="AB hydrolase-1" evidence="2">
    <location>
        <begin position="17"/>
        <end position="130"/>
    </location>
</feature>
<dbReference type="Pfam" id="PF00561">
    <property type="entry name" value="Abhydrolase_1"/>
    <property type="match status" value="1"/>
</dbReference>
<evidence type="ECO:0000256" key="1">
    <source>
        <dbReference type="ARBA" id="ARBA00022801"/>
    </source>
</evidence>